<dbReference type="EMBL" id="JARVUX010000002">
    <property type="protein sequence ID" value="MDH2335838.1"/>
    <property type="molecule type" value="Genomic_DNA"/>
</dbReference>
<dbReference type="RefSeq" id="WP_172861103.1">
    <property type="nucleotide sequence ID" value="NZ_AP017630.1"/>
</dbReference>
<dbReference type="AlphaFoldDB" id="A0AAP4EEW9"/>
<evidence type="ECO:0000313" key="2">
    <source>
        <dbReference type="EMBL" id="MDH2335838.1"/>
    </source>
</evidence>
<keyword evidence="1" id="KW-0812">Transmembrane</keyword>
<proteinExistence type="predicted"/>
<evidence type="ECO:0000256" key="1">
    <source>
        <dbReference type="SAM" id="Phobius"/>
    </source>
</evidence>
<feature type="transmembrane region" description="Helical" evidence="1">
    <location>
        <begin position="32"/>
        <end position="49"/>
    </location>
</feature>
<feature type="transmembrane region" description="Helical" evidence="1">
    <location>
        <begin position="7"/>
        <end position="26"/>
    </location>
</feature>
<dbReference type="Proteomes" id="UP001222958">
    <property type="component" value="Unassembled WGS sequence"/>
</dbReference>
<protein>
    <submittedName>
        <fullName evidence="2">Uncharacterized protein</fullName>
    </submittedName>
</protein>
<evidence type="ECO:0000313" key="3">
    <source>
        <dbReference type="Proteomes" id="UP001222958"/>
    </source>
</evidence>
<name>A0AAP4EEW9_CLOPF</name>
<comment type="caution">
    <text evidence="2">The sequence shown here is derived from an EMBL/GenBank/DDBJ whole genome shotgun (WGS) entry which is preliminary data.</text>
</comment>
<sequence>MPLEDQRYLWILGLIYFLIVSIVFLIKGSYLGWLSIITSFILGITVFKVKKNLKDI</sequence>
<keyword evidence="1" id="KW-0472">Membrane</keyword>
<accession>A0AAP4EEW9</accession>
<gene>
    <name evidence="2" type="ORF">QDQ28_06515</name>
</gene>
<organism evidence="2 3">
    <name type="scientific">Clostridium perfringens</name>
    <dbReference type="NCBI Taxonomy" id="1502"/>
    <lineage>
        <taxon>Bacteria</taxon>
        <taxon>Bacillati</taxon>
        <taxon>Bacillota</taxon>
        <taxon>Clostridia</taxon>
        <taxon>Eubacteriales</taxon>
        <taxon>Clostridiaceae</taxon>
        <taxon>Clostridium</taxon>
    </lineage>
</organism>
<keyword evidence="1" id="KW-1133">Transmembrane helix</keyword>
<reference evidence="2" key="1">
    <citation type="submission" date="2023-04" db="EMBL/GenBank/DDBJ databases">
        <title>Epidemiological investigation of Clostridium perfringens isolated from cattle.</title>
        <authorList>
            <person name="Tian R."/>
        </authorList>
    </citation>
    <scope>NUCLEOTIDE SEQUENCE</scope>
    <source>
        <strain evidence="2">ZWCP172</strain>
    </source>
</reference>